<proteinExistence type="predicted"/>
<gene>
    <name evidence="2" type="ORF">NOCA1240350</name>
</gene>
<sequence length="104" mass="11363">MSEERDSLVAFVGRDAEGARSLRAALEALRGSPAVDPTLRAKVDDVLAGRSSMRELAQEPVMRELAERGLDQLRRELAEMPPEDRADLTRRAAAHAAATDPAQR</sequence>
<dbReference type="EMBL" id="CZKB01000017">
    <property type="protein sequence ID" value="CUR61247.1"/>
    <property type="molecule type" value="Genomic_DNA"/>
</dbReference>
<evidence type="ECO:0000313" key="2">
    <source>
        <dbReference type="EMBL" id="CUR61247.1"/>
    </source>
</evidence>
<feature type="compositionally biased region" description="Low complexity" evidence="1">
    <location>
        <begin position="94"/>
        <end position="104"/>
    </location>
</feature>
<dbReference type="AlphaFoldDB" id="A0A2P2CH37"/>
<accession>A0A2P2CH37</accession>
<name>A0A2P2CH37_9ZZZZ</name>
<evidence type="ECO:0000256" key="1">
    <source>
        <dbReference type="SAM" id="MobiDB-lite"/>
    </source>
</evidence>
<reference evidence="2" key="1">
    <citation type="submission" date="2015-08" db="EMBL/GenBank/DDBJ databases">
        <authorList>
            <person name="Babu N.S."/>
            <person name="Beckwith C.J."/>
            <person name="Beseler K.G."/>
            <person name="Brison A."/>
            <person name="Carone J.V."/>
            <person name="Caskin T.P."/>
            <person name="Diamond M."/>
            <person name="Durham M.E."/>
            <person name="Foxe J.M."/>
            <person name="Go M."/>
            <person name="Henderson B.A."/>
            <person name="Jones I.B."/>
            <person name="McGettigan J.A."/>
            <person name="Micheletti S.J."/>
            <person name="Nasrallah M.E."/>
            <person name="Ortiz D."/>
            <person name="Piller C.R."/>
            <person name="Privatt S.R."/>
            <person name="Schneider S.L."/>
            <person name="Sharp S."/>
            <person name="Smith T.C."/>
            <person name="Stanton J.D."/>
            <person name="Ullery H.E."/>
            <person name="Wilson R.J."/>
            <person name="Serrano M.G."/>
            <person name="Buck G."/>
            <person name="Lee V."/>
            <person name="Wang Y."/>
            <person name="Carvalho R."/>
            <person name="Voegtly L."/>
            <person name="Shi R."/>
            <person name="Duckworth R."/>
            <person name="Johnson A."/>
            <person name="Loviza R."/>
            <person name="Walstead R."/>
            <person name="Shah Z."/>
            <person name="Kiflezghi M."/>
            <person name="Wade K."/>
            <person name="Ball S.L."/>
            <person name="Bradley K.W."/>
            <person name="Asai D.J."/>
            <person name="Bowman C.A."/>
            <person name="Russell D.A."/>
            <person name="Pope W.H."/>
            <person name="Jacobs-Sera D."/>
            <person name="Hendrix R.W."/>
            <person name="Hatfull G.F."/>
        </authorList>
    </citation>
    <scope>NUCLEOTIDE SEQUENCE</scope>
</reference>
<feature type="compositionally biased region" description="Basic and acidic residues" evidence="1">
    <location>
        <begin position="79"/>
        <end position="90"/>
    </location>
</feature>
<organism evidence="2">
    <name type="scientific">metagenome</name>
    <dbReference type="NCBI Taxonomy" id="256318"/>
    <lineage>
        <taxon>unclassified sequences</taxon>
        <taxon>metagenomes</taxon>
    </lineage>
</organism>
<protein>
    <submittedName>
        <fullName evidence="2">Uncharacterized protein</fullName>
    </submittedName>
</protein>
<feature type="region of interest" description="Disordered" evidence="1">
    <location>
        <begin position="79"/>
        <end position="104"/>
    </location>
</feature>